<dbReference type="Pfam" id="PF00564">
    <property type="entry name" value="PB1"/>
    <property type="match status" value="1"/>
</dbReference>
<sequence>MVGTSSWSSSSSSSLGSLDDDIIVACVVKAADAAVEGACVKFLCSYGGRILPRHADGALRYVGGDNRVVSVDRSLPFHAAQDPGVPVPKDDSDNDRAAIAQPVAHRCVQDGTPCPLPASDWQRAVVRIPVGGASDVVASCSRSAPAAALQPARRRRAAATVPSPECQQPLQGQRAIASQDSPVRFSAVPGRSSVQGRRAMVGTSSWSSSSTCTSSLGSLDDDVVVACVVKAADAAAEGTCVKFLCSYGGRILPRHADGALRYVGGDNRVVSVDRSLPFHELQRKLREMCGWEAVCLRCQLPTEDLDALVSVTGDDDLANLLEDRDRLQPLKIRAFLFPRTTTTTPPPPSRTVPHALYHRQTGSAPSCASRWAAHQMSSPPARVLHQQQHHNRHSGEARPHRYLVQSASHW</sequence>
<protein>
    <recommendedName>
        <fullName evidence="1">PB1 domain-containing protein</fullName>
    </recommendedName>
</protein>
<dbReference type="eggNOG" id="ENOG502RXH8">
    <property type="taxonomic scope" value="Eukaryota"/>
</dbReference>
<organism evidence="2 3">
    <name type="scientific">Oryza rufipogon</name>
    <name type="common">Brownbeard rice</name>
    <name type="synonym">Asian wild rice</name>
    <dbReference type="NCBI Taxonomy" id="4529"/>
    <lineage>
        <taxon>Eukaryota</taxon>
        <taxon>Viridiplantae</taxon>
        <taxon>Streptophyta</taxon>
        <taxon>Embryophyta</taxon>
        <taxon>Tracheophyta</taxon>
        <taxon>Spermatophyta</taxon>
        <taxon>Magnoliopsida</taxon>
        <taxon>Liliopsida</taxon>
        <taxon>Poales</taxon>
        <taxon>Poaceae</taxon>
        <taxon>BOP clade</taxon>
        <taxon>Oryzoideae</taxon>
        <taxon>Oryzeae</taxon>
        <taxon>Oryzinae</taxon>
        <taxon>Oryza</taxon>
    </lineage>
</organism>
<dbReference type="Gene3D" id="3.10.20.90">
    <property type="entry name" value="Phosphatidylinositol 3-kinase Catalytic Subunit, Chain A, domain 1"/>
    <property type="match status" value="1"/>
</dbReference>
<dbReference type="SMART" id="SM00666">
    <property type="entry name" value="PB1"/>
    <property type="match status" value="1"/>
</dbReference>
<accession>A0A0E0R7Y0</accession>
<dbReference type="PANTHER" id="PTHR31066">
    <property type="entry name" value="OS05G0427100 PROTEIN-RELATED"/>
    <property type="match status" value="1"/>
</dbReference>
<dbReference type="InterPro" id="IPR000270">
    <property type="entry name" value="PB1_dom"/>
</dbReference>
<reference evidence="3" key="1">
    <citation type="submission" date="2013-06" db="EMBL/GenBank/DDBJ databases">
        <authorList>
            <person name="Zhao Q."/>
        </authorList>
    </citation>
    <scope>NUCLEOTIDE SEQUENCE</scope>
    <source>
        <strain evidence="3">cv. W1943</strain>
    </source>
</reference>
<name>A0A0E0R7Y0_ORYRU</name>
<dbReference type="InterPro" id="IPR053198">
    <property type="entry name" value="Gynoecium_Dev_Regulator"/>
</dbReference>
<dbReference type="Gramene" id="ORUFI11G12930.1">
    <property type="protein sequence ID" value="ORUFI11G12930.1"/>
    <property type="gene ID" value="ORUFI11G12930"/>
</dbReference>
<keyword evidence="3" id="KW-1185">Reference proteome</keyword>
<evidence type="ECO:0000313" key="3">
    <source>
        <dbReference type="Proteomes" id="UP000008022"/>
    </source>
</evidence>
<dbReference type="EnsemblPlants" id="ORUFI11G12930.1">
    <property type="protein sequence ID" value="ORUFI11G12930.1"/>
    <property type="gene ID" value="ORUFI11G12930"/>
</dbReference>
<evidence type="ECO:0000259" key="1">
    <source>
        <dbReference type="SMART" id="SM00666"/>
    </source>
</evidence>
<dbReference type="SUPFAM" id="SSF54277">
    <property type="entry name" value="CAD &amp; PB1 domains"/>
    <property type="match status" value="1"/>
</dbReference>
<dbReference type="CDD" id="cd06410">
    <property type="entry name" value="PB1_UP2"/>
    <property type="match status" value="1"/>
</dbReference>
<feature type="domain" description="PB1" evidence="1">
    <location>
        <begin position="255"/>
        <end position="339"/>
    </location>
</feature>
<dbReference type="Proteomes" id="UP000008022">
    <property type="component" value="Unassembled WGS sequence"/>
</dbReference>
<reference evidence="2" key="2">
    <citation type="submission" date="2015-06" db="UniProtKB">
        <authorList>
            <consortium name="EnsemblPlants"/>
        </authorList>
    </citation>
    <scope>IDENTIFICATION</scope>
</reference>
<dbReference type="STRING" id="4529.A0A0E0R7Y0"/>
<dbReference type="PANTHER" id="PTHR31066:SF10">
    <property type="entry name" value="OCTICOSAPEPTIDE_PHOX_BEM1P FAMILY PROTEIN"/>
    <property type="match status" value="1"/>
</dbReference>
<proteinExistence type="predicted"/>
<evidence type="ECO:0000313" key="2">
    <source>
        <dbReference type="EnsemblPlants" id="ORUFI11G12930.1"/>
    </source>
</evidence>
<dbReference type="HOGENOM" id="CLU_671552_0_0_1"/>
<dbReference type="AlphaFoldDB" id="A0A0E0R7Y0"/>